<feature type="active site" description="Nucleophile" evidence="3">
    <location>
        <position position="31"/>
    </location>
</feature>
<accession>T1JCT4</accession>
<dbReference type="InterPro" id="IPR036412">
    <property type="entry name" value="HAD-like_sf"/>
</dbReference>
<evidence type="ECO:0000313" key="7">
    <source>
        <dbReference type="Proteomes" id="UP000014500"/>
    </source>
</evidence>
<dbReference type="GO" id="GO:0005737">
    <property type="term" value="C:cytoplasm"/>
    <property type="evidence" value="ECO:0007669"/>
    <property type="project" value="TreeGrafter"/>
</dbReference>
<name>T1JCT4_STRMM</name>
<keyword evidence="5" id="KW-0460">Magnesium</keyword>
<dbReference type="Pfam" id="PF13344">
    <property type="entry name" value="Hydrolase_6"/>
    <property type="match status" value="1"/>
</dbReference>
<dbReference type="Proteomes" id="UP000014500">
    <property type="component" value="Unassembled WGS sequence"/>
</dbReference>
<keyword evidence="7" id="KW-1185">Reference proteome</keyword>
<comment type="similarity">
    <text evidence="2">Belongs to the HAD-like hydrolase superfamily.</text>
</comment>
<dbReference type="GO" id="GO:0046872">
    <property type="term" value="F:metal ion binding"/>
    <property type="evidence" value="ECO:0007669"/>
    <property type="project" value="UniProtKB-KW"/>
</dbReference>
<dbReference type="HOGENOM" id="CLU_043473_0_0_1"/>
<dbReference type="GO" id="GO:0016791">
    <property type="term" value="F:phosphatase activity"/>
    <property type="evidence" value="ECO:0007669"/>
    <property type="project" value="InterPro"/>
</dbReference>
<evidence type="ECO:0008006" key="8">
    <source>
        <dbReference type="Google" id="ProtNLM"/>
    </source>
</evidence>
<reference evidence="7" key="1">
    <citation type="submission" date="2011-05" db="EMBL/GenBank/DDBJ databases">
        <authorList>
            <person name="Richards S.R."/>
            <person name="Qu J."/>
            <person name="Jiang H."/>
            <person name="Jhangiani S.N."/>
            <person name="Agravi P."/>
            <person name="Goodspeed R."/>
            <person name="Gross S."/>
            <person name="Mandapat C."/>
            <person name="Jackson L."/>
            <person name="Mathew T."/>
            <person name="Pu L."/>
            <person name="Thornton R."/>
            <person name="Saada N."/>
            <person name="Wilczek-Boney K.B."/>
            <person name="Lee S."/>
            <person name="Kovar C."/>
            <person name="Wu Y."/>
            <person name="Scherer S.E."/>
            <person name="Worley K.C."/>
            <person name="Muzny D.M."/>
            <person name="Gibbs R."/>
        </authorList>
    </citation>
    <scope>NUCLEOTIDE SEQUENCE</scope>
    <source>
        <strain evidence="7">Brora</strain>
    </source>
</reference>
<feature type="binding site" evidence="4">
    <location>
        <position position="227"/>
    </location>
    <ligand>
        <name>substrate</name>
    </ligand>
</feature>
<dbReference type="Gene3D" id="3.40.50.1000">
    <property type="entry name" value="HAD superfamily/HAD-like"/>
    <property type="match status" value="2"/>
</dbReference>
<dbReference type="InterPro" id="IPR006357">
    <property type="entry name" value="HAD-SF_hydro_IIA"/>
</dbReference>
<dbReference type="NCBIfam" id="TIGR01460">
    <property type="entry name" value="HAD-SF-IIA"/>
    <property type="match status" value="1"/>
</dbReference>
<dbReference type="EnsemblMetazoa" id="SMAR011603-RA">
    <property type="protein sequence ID" value="SMAR011603-PA"/>
    <property type="gene ID" value="SMAR011603"/>
</dbReference>
<sequence length="317" mass="35206">MAVKVGVKEAVELTGKNFDFFINSFDSILVDCDGVLWHGNKPIKGAATTLKKFRDLGKKVFFITNNSTKTRDEFLNKFHALQFEATIDEIFSTSYAAAIYLRNLHFKQKVYVVGSKGIGQELDLVKIRHIGVGPDILKGNIIDLINDGIELDPEVRAVIVGFDEHFSYPKILRAASYLNDPNCAFIATNTDERFPVESENPIVMPGSGSLLAAVKVAAQREPLVLGKPTPYMLDAICSVHNIDRSRSLMIGDRLNTDILMGVNCGIGTLLVLTGISTLEEVQENRNSSKVDDQKLVPDYFVDSLGSLEKFMRIDFHF</sequence>
<evidence type="ECO:0000256" key="2">
    <source>
        <dbReference type="PIRNR" id="PIRNR000915"/>
    </source>
</evidence>
<dbReference type="PANTHER" id="PTHR19288:SF93">
    <property type="entry name" value="FI11325P-RELATED"/>
    <property type="match status" value="1"/>
</dbReference>
<dbReference type="EMBL" id="JH432078">
    <property type="status" value="NOT_ANNOTATED_CDS"/>
    <property type="molecule type" value="Genomic_DNA"/>
</dbReference>
<dbReference type="NCBIfam" id="TIGR01452">
    <property type="entry name" value="PGP_euk"/>
    <property type="match status" value="1"/>
</dbReference>
<dbReference type="InterPro" id="IPR023214">
    <property type="entry name" value="HAD_sf"/>
</dbReference>
<evidence type="ECO:0000256" key="5">
    <source>
        <dbReference type="PIRSR" id="PIRSR000915-3"/>
    </source>
</evidence>
<reference evidence="6" key="2">
    <citation type="submission" date="2015-02" db="UniProtKB">
        <authorList>
            <consortium name="EnsemblMetazoa"/>
        </authorList>
    </citation>
    <scope>IDENTIFICATION</scope>
</reference>
<dbReference type="OMA" id="PPMHRET"/>
<dbReference type="PANTHER" id="PTHR19288">
    <property type="entry name" value="4-NITROPHENYLPHOSPHATASE-RELATED"/>
    <property type="match status" value="1"/>
</dbReference>
<evidence type="ECO:0000256" key="4">
    <source>
        <dbReference type="PIRSR" id="PIRSR000915-2"/>
    </source>
</evidence>
<dbReference type="PhylomeDB" id="T1JCT4"/>
<comment type="cofactor">
    <cofactor evidence="5">
        <name>Mg(2+)</name>
        <dbReference type="ChEBI" id="CHEBI:18420"/>
    </cofactor>
    <text evidence="5">Divalent metal ions. Mg(2+) is the most effective.</text>
</comment>
<evidence type="ECO:0000313" key="6">
    <source>
        <dbReference type="EnsemblMetazoa" id="SMAR011603-PA"/>
    </source>
</evidence>
<dbReference type="eggNOG" id="KOG2882">
    <property type="taxonomic scope" value="Eukaryota"/>
</dbReference>
<dbReference type="Pfam" id="PF13242">
    <property type="entry name" value="Hydrolase_like"/>
    <property type="match status" value="1"/>
</dbReference>
<keyword evidence="1 2" id="KW-0378">Hydrolase</keyword>
<dbReference type="AlphaFoldDB" id="T1JCT4"/>
<protein>
    <recommendedName>
        <fullName evidence="8">4-nitrophenylphosphatase</fullName>
    </recommendedName>
</protein>
<proteinExistence type="inferred from homology"/>
<evidence type="ECO:0000256" key="1">
    <source>
        <dbReference type="ARBA" id="ARBA00022801"/>
    </source>
</evidence>
<keyword evidence="5" id="KW-0479">Metal-binding</keyword>
<evidence type="ECO:0000256" key="3">
    <source>
        <dbReference type="PIRSR" id="PIRSR000915-1"/>
    </source>
</evidence>
<feature type="active site" description="Proton donor" evidence="3">
    <location>
        <position position="33"/>
    </location>
</feature>
<organism evidence="6 7">
    <name type="scientific">Strigamia maritima</name>
    <name type="common">European centipede</name>
    <name type="synonym">Geophilus maritimus</name>
    <dbReference type="NCBI Taxonomy" id="126957"/>
    <lineage>
        <taxon>Eukaryota</taxon>
        <taxon>Metazoa</taxon>
        <taxon>Ecdysozoa</taxon>
        <taxon>Arthropoda</taxon>
        <taxon>Myriapoda</taxon>
        <taxon>Chilopoda</taxon>
        <taxon>Pleurostigmophora</taxon>
        <taxon>Geophilomorpha</taxon>
        <taxon>Linotaeniidae</taxon>
        <taxon>Strigamia</taxon>
    </lineage>
</organism>
<dbReference type="PIRSF" id="PIRSF000915">
    <property type="entry name" value="PGP-type_phosphatase"/>
    <property type="match status" value="1"/>
</dbReference>
<dbReference type="SUPFAM" id="SSF56784">
    <property type="entry name" value="HAD-like"/>
    <property type="match status" value="1"/>
</dbReference>
<dbReference type="InterPro" id="IPR006349">
    <property type="entry name" value="PGP_euk"/>
</dbReference>
<feature type="binding site" evidence="5">
    <location>
        <position position="31"/>
    </location>
    <ligand>
        <name>Mg(2+)</name>
        <dbReference type="ChEBI" id="CHEBI:18420"/>
    </ligand>
</feature>
<feature type="binding site" evidence="5">
    <location>
        <position position="252"/>
    </location>
    <ligand>
        <name>Mg(2+)</name>
        <dbReference type="ChEBI" id="CHEBI:18420"/>
    </ligand>
</feature>
<dbReference type="STRING" id="126957.T1JCT4"/>
<feature type="binding site" evidence="5">
    <location>
        <position position="33"/>
    </location>
    <ligand>
        <name>Mg(2+)</name>
        <dbReference type="ChEBI" id="CHEBI:18420"/>
    </ligand>
</feature>